<evidence type="ECO:0000313" key="1">
    <source>
        <dbReference type="EMBL" id="QNO52558.1"/>
    </source>
</evidence>
<dbReference type="AlphaFoldDB" id="A0A7G9YX24"/>
<dbReference type="EMBL" id="MT631513">
    <property type="protein sequence ID" value="QNO52558.1"/>
    <property type="molecule type" value="Genomic_DNA"/>
</dbReference>
<organism evidence="1">
    <name type="scientific">Candidatus Methanophagaceae archaeon ANME-1 ERB6</name>
    <dbReference type="NCBI Taxonomy" id="2759912"/>
    <lineage>
        <taxon>Archaea</taxon>
        <taxon>Methanobacteriati</taxon>
        <taxon>Methanobacteriota</taxon>
        <taxon>Stenosarchaea group</taxon>
        <taxon>Methanomicrobia</taxon>
        <taxon>Candidatus Methanophagales</taxon>
        <taxon>Candidatus Methanophagaceae</taxon>
    </lineage>
</organism>
<protein>
    <submittedName>
        <fullName evidence="1">Uncharacterized protein</fullName>
    </submittedName>
</protein>
<sequence>MILKFNCGMHNPDFPATIRKKKFILDYDAYYTSLQELIDIEPNLINSHDKIKKLYEKNTKKELREIMYGK</sequence>
<accession>A0A7G9YX24</accession>
<reference evidence="1" key="1">
    <citation type="submission" date="2020-06" db="EMBL/GenBank/DDBJ databases">
        <title>Unique genomic features of the anaerobic methanotrophic archaea.</title>
        <authorList>
            <person name="Chadwick G.L."/>
            <person name="Skennerton C.T."/>
            <person name="Laso-Perez R."/>
            <person name="Leu A.O."/>
            <person name="Speth D.R."/>
            <person name="Yu H."/>
            <person name="Morgan-Lang C."/>
            <person name="Hatzenpichler R."/>
            <person name="Goudeau D."/>
            <person name="Malmstrom R."/>
            <person name="Brazelton W.J."/>
            <person name="Woyke T."/>
            <person name="Hallam S.J."/>
            <person name="Tyson G.W."/>
            <person name="Wegener G."/>
            <person name="Boetius A."/>
            <person name="Orphan V."/>
        </authorList>
    </citation>
    <scope>NUCLEOTIDE SEQUENCE</scope>
</reference>
<name>A0A7G9YX24_9EURY</name>
<proteinExistence type="predicted"/>
<gene>
    <name evidence="1" type="ORF">BJKGENCM_00048</name>
</gene>